<keyword evidence="1" id="KW-0812">Transmembrane</keyword>
<organism evidence="3 4">
    <name type="scientific">Lacibacter luteus</name>
    <dbReference type="NCBI Taxonomy" id="2508719"/>
    <lineage>
        <taxon>Bacteria</taxon>
        <taxon>Pseudomonadati</taxon>
        <taxon>Bacteroidota</taxon>
        <taxon>Chitinophagia</taxon>
        <taxon>Chitinophagales</taxon>
        <taxon>Chitinophagaceae</taxon>
        <taxon>Lacibacter</taxon>
    </lineage>
</organism>
<protein>
    <submittedName>
        <fullName evidence="3">DUF4350 domain-containing protein</fullName>
    </submittedName>
</protein>
<dbReference type="OrthoDB" id="1111222at2"/>
<dbReference type="Proteomes" id="UP000290204">
    <property type="component" value="Unassembled WGS sequence"/>
</dbReference>
<evidence type="ECO:0000256" key="1">
    <source>
        <dbReference type="SAM" id="Phobius"/>
    </source>
</evidence>
<reference evidence="3 4" key="1">
    <citation type="submission" date="2019-01" db="EMBL/GenBank/DDBJ databases">
        <title>Lacibacter sp. strain TTM-7.</title>
        <authorList>
            <person name="Chen W.-M."/>
        </authorList>
    </citation>
    <scope>NUCLEOTIDE SEQUENCE [LARGE SCALE GENOMIC DNA]</scope>
    <source>
        <strain evidence="3 4">TTM-7</strain>
    </source>
</reference>
<comment type="caution">
    <text evidence="3">The sequence shown here is derived from an EMBL/GenBank/DDBJ whole genome shotgun (WGS) entry which is preliminary data.</text>
</comment>
<dbReference type="Pfam" id="PF14258">
    <property type="entry name" value="DUF4350"/>
    <property type="match status" value="1"/>
</dbReference>
<dbReference type="RefSeq" id="WP_129128983.1">
    <property type="nucleotide sequence ID" value="NZ_SDHW01000001.1"/>
</dbReference>
<dbReference type="InterPro" id="IPR025646">
    <property type="entry name" value="DUF4350"/>
</dbReference>
<keyword evidence="1" id="KW-1133">Transmembrane helix</keyword>
<feature type="domain" description="DUF4350" evidence="2">
    <location>
        <begin position="9"/>
        <end position="202"/>
    </location>
</feature>
<accession>A0A4Q1CKZ9</accession>
<gene>
    <name evidence="3" type="ORF">ESA94_00925</name>
</gene>
<evidence type="ECO:0000259" key="2">
    <source>
        <dbReference type="Pfam" id="PF14258"/>
    </source>
</evidence>
<feature type="transmembrane region" description="Helical" evidence="1">
    <location>
        <begin position="242"/>
        <end position="260"/>
    </location>
</feature>
<evidence type="ECO:0000313" key="3">
    <source>
        <dbReference type="EMBL" id="RXK61610.1"/>
    </source>
</evidence>
<proteinExistence type="predicted"/>
<keyword evidence="1" id="KW-0472">Membrane</keyword>
<keyword evidence="4" id="KW-1185">Reference proteome</keyword>
<dbReference type="AlphaFoldDB" id="A0A4Q1CKZ9"/>
<sequence>MTRSYSKRSKKPFGAYVAYSMLSTRYRQSTVLTMTKPFSETFAFHNESGNSLYVIIAKRVLMVEKDVELLLNYVSNGNQVFISAEYIDEQLLEKLDIEPQYYTVKSIFQQKADTAGPMRYTAVSVKRTDSLKPKQYNFFYFPFDAHFVRPEEKGAVVLGQNDETSPNYISLQHGNGRIYLHLNPEAFSNYFLLQNQNKGYAEEAFAYLPSSRTMVYWDDYYRIGSTPNESFSMFDVFLKHEMLKWALLLTMALLIFYVAFASKRRQRFIPIKTVNSNDSISFVETIGRLYLQKKDNVNIAHKMTTYFLEYIRTHYYLNTAHLNAEFMSSLSRKSGVAEIEVKDFFRFLQQLQESPQVSDQELLEYNNRMQQFLK</sequence>
<dbReference type="EMBL" id="SDHW01000001">
    <property type="protein sequence ID" value="RXK61610.1"/>
    <property type="molecule type" value="Genomic_DNA"/>
</dbReference>
<evidence type="ECO:0000313" key="4">
    <source>
        <dbReference type="Proteomes" id="UP000290204"/>
    </source>
</evidence>
<name>A0A4Q1CKZ9_9BACT</name>